<dbReference type="GO" id="GO:0071949">
    <property type="term" value="F:FAD binding"/>
    <property type="evidence" value="ECO:0007669"/>
    <property type="project" value="TreeGrafter"/>
</dbReference>
<dbReference type="PANTHER" id="PTHR13914:SF0">
    <property type="entry name" value="PROLINE DEHYDROGENASE 1, MITOCHONDRIAL"/>
    <property type="match status" value="1"/>
</dbReference>
<comment type="function">
    <text evidence="5">Converts proline to delta-1-pyrroline-5-carboxylate.</text>
</comment>
<evidence type="ECO:0000256" key="5">
    <source>
        <dbReference type="RuleBase" id="RU364054"/>
    </source>
</evidence>
<protein>
    <recommendedName>
        <fullName evidence="2 5">Proline dehydrogenase</fullName>
        <ecNumber evidence="2 5">1.5.5.2</ecNumber>
    </recommendedName>
</protein>
<dbReference type="EC" id="1.5.5.2" evidence="2 5"/>
<evidence type="ECO:0000256" key="2">
    <source>
        <dbReference type="ARBA" id="ARBA00012695"/>
    </source>
</evidence>
<comment type="caution">
    <text evidence="8">The sequence shown here is derived from an EMBL/GenBank/DDBJ whole genome shotgun (WGS) entry which is preliminary data.</text>
</comment>
<evidence type="ECO:0000256" key="3">
    <source>
        <dbReference type="ARBA" id="ARBA00023002"/>
    </source>
</evidence>
<evidence type="ECO:0000259" key="7">
    <source>
        <dbReference type="Pfam" id="PF01619"/>
    </source>
</evidence>
<dbReference type="Gene3D" id="3.20.20.220">
    <property type="match status" value="1"/>
</dbReference>
<reference evidence="8" key="1">
    <citation type="submission" date="2023-06" db="EMBL/GenBank/DDBJ databases">
        <authorList>
            <consortium name="Lawrence Berkeley National Laboratory"/>
            <person name="Ahrendt S."/>
            <person name="Sahu N."/>
            <person name="Indic B."/>
            <person name="Wong-Bajracharya J."/>
            <person name="Merenyi Z."/>
            <person name="Ke H.-M."/>
            <person name="Monk M."/>
            <person name="Kocsube S."/>
            <person name="Drula E."/>
            <person name="Lipzen A."/>
            <person name="Balint B."/>
            <person name="Henrissat B."/>
            <person name="Andreopoulos B."/>
            <person name="Martin F.M."/>
            <person name="Harder C.B."/>
            <person name="Rigling D."/>
            <person name="Ford K.L."/>
            <person name="Foster G.D."/>
            <person name="Pangilinan J."/>
            <person name="Papanicolaou A."/>
            <person name="Barry K."/>
            <person name="LaButti K."/>
            <person name="Viragh M."/>
            <person name="Koriabine M."/>
            <person name="Yan M."/>
            <person name="Riley R."/>
            <person name="Champramary S."/>
            <person name="Plett K.L."/>
            <person name="Tsai I.J."/>
            <person name="Slot J."/>
            <person name="Sipos G."/>
            <person name="Plett J."/>
            <person name="Nagy L.G."/>
            <person name="Grigoriev I.V."/>
        </authorList>
    </citation>
    <scope>NUCLEOTIDE SEQUENCE</scope>
    <source>
        <strain evidence="8">HWK02</strain>
    </source>
</reference>
<keyword evidence="9" id="KW-1185">Reference proteome</keyword>
<dbReference type="GO" id="GO:0005739">
    <property type="term" value="C:mitochondrion"/>
    <property type="evidence" value="ECO:0007669"/>
    <property type="project" value="TreeGrafter"/>
</dbReference>
<dbReference type="Proteomes" id="UP001175228">
    <property type="component" value="Unassembled WGS sequence"/>
</dbReference>
<keyword evidence="4 5" id="KW-0642">Proline metabolism</keyword>
<dbReference type="Pfam" id="PF01619">
    <property type="entry name" value="Pro_dh"/>
    <property type="match status" value="1"/>
</dbReference>
<name>A0AA39Q6K3_9AGAR</name>
<dbReference type="AlphaFoldDB" id="A0AA39Q6K3"/>
<evidence type="ECO:0000313" key="8">
    <source>
        <dbReference type="EMBL" id="KAK0496520.1"/>
    </source>
</evidence>
<keyword evidence="3 5" id="KW-0560">Oxidoreductase</keyword>
<evidence type="ECO:0000256" key="4">
    <source>
        <dbReference type="ARBA" id="ARBA00023062"/>
    </source>
</evidence>
<keyword evidence="5" id="KW-0274">FAD</keyword>
<sequence length="556" mass="61050">MSLGNLTRCFGARLGRGAIQSTHGLRLFSSRASHKTSRLRIGAISGGILLATGMGLASSPIHADSDYGDATNSKPNTPLRELVRSYIVYTMCSFPALIDLSPTMLDVLTSIPGVKQVTEALVRITFFDQFVGGDTALQTLPLLKNLRSANKGALFAYSVEVDEHEATATATSPKKASQPVHKQIVNEMVHCIDVAADFEDGIVAGATAGRRTWVAIKLSALLPDANALLHYSTALLALRPKTSVPFPGCPHASDLDVLYAPIGPIKSDLTEDDIKSLRELHSDLNRICKRAKERGVKIIIDAEYSWYQPAIDALQLALMREFNKLGGLNDVQPLIYGTFQAYLRRTQSYLEQSFKDAKAGNYSLGVKLVRGAYHPRETIAHQFHQSGKLSLSISSEPLPPVWAEKRETDKCYNACAKMLIEELKEDLGRKAQTMGILFGTHNWTSCELILKELAETGLAKRVEGEGEEVMSLGDEVTERLTIGQLFGMSDALTDYLVGRIRSSTPMIIKYVPYGALSEVMPYLSRRAIENKSVLGDGQASEERRRAGSQIWKRMFG</sequence>
<dbReference type="InterPro" id="IPR029041">
    <property type="entry name" value="FAD-linked_oxidoreductase-like"/>
</dbReference>
<dbReference type="SUPFAM" id="SSF51730">
    <property type="entry name" value="FAD-linked oxidoreductase"/>
    <property type="match status" value="1"/>
</dbReference>
<dbReference type="GO" id="GO:0010133">
    <property type="term" value="P:L-proline catabolic process to L-glutamate"/>
    <property type="evidence" value="ECO:0007669"/>
    <property type="project" value="TreeGrafter"/>
</dbReference>
<evidence type="ECO:0000256" key="1">
    <source>
        <dbReference type="ARBA" id="ARBA00005869"/>
    </source>
</evidence>
<evidence type="ECO:0000256" key="6">
    <source>
        <dbReference type="SAM" id="MobiDB-lite"/>
    </source>
</evidence>
<proteinExistence type="inferred from homology"/>
<feature type="region of interest" description="Disordered" evidence="6">
    <location>
        <begin position="534"/>
        <end position="556"/>
    </location>
</feature>
<dbReference type="EMBL" id="JAUEPU010000015">
    <property type="protein sequence ID" value="KAK0496520.1"/>
    <property type="molecule type" value="Genomic_DNA"/>
</dbReference>
<evidence type="ECO:0000313" key="9">
    <source>
        <dbReference type="Proteomes" id="UP001175228"/>
    </source>
</evidence>
<accession>A0AA39Q6K3</accession>
<keyword evidence="5" id="KW-0285">Flavoprotein</keyword>
<dbReference type="PANTHER" id="PTHR13914">
    <property type="entry name" value="PROLINE OXIDASE"/>
    <property type="match status" value="1"/>
</dbReference>
<dbReference type="InterPro" id="IPR002872">
    <property type="entry name" value="Proline_DH_dom"/>
</dbReference>
<feature type="domain" description="Proline dehydrogenase" evidence="7">
    <location>
        <begin position="214"/>
        <end position="533"/>
    </location>
</feature>
<comment type="similarity">
    <text evidence="1 5">Belongs to the proline oxidase family.</text>
</comment>
<comment type="catalytic activity">
    <reaction evidence="5">
        <text>L-proline + a quinone = (S)-1-pyrroline-5-carboxylate + a quinol + H(+)</text>
        <dbReference type="Rhea" id="RHEA:23784"/>
        <dbReference type="ChEBI" id="CHEBI:15378"/>
        <dbReference type="ChEBI" id="CHEBI:17388"/>
        <dbReference type="ChEBI" id="CHEBI:24646"/>
        <dbReference type="ChEBI" id="CHEBI:60039"/>
        <dbReference type="ChEBI" id="CHEBI:132124"/>
        <dbReference type="EC" id="1.5.5.2"/>
    </reaction>
</comment>
<comment type="cofactor">
    <cofactor evidence="5">
        <name>FAD</name>
        <dbReference type="ChEBI" id="CHEBI:57692"/>
    </cofactor>
</comment>
<dbReference type="InterPro" id="IPR015659">
    <property type="entry name" value="Proline_oxidase"/>
</dbReference>
<dbReference type="GO" id="GO:0004657">
    <property type="term" value="F:proline dehydrogenase activity"/>
    <property type="evidence" value="ECO:0007669"/>
    <property type="project" value="UniProtKB-EC"/>
</dbReference>
<organism evidence="8 9">
    <name type="scientific">Armillaria luteobubalina</name>
    <dbReference type="NCBI Taxonomy" id="153913"/>
    <lineage>
        <taxon>Eukaryota</taxon>
        <taxon>Fungi</taxon>
        <taxon>Dikarya</taxon>
        <taxon>Basidiomycota</taxon>
        <taxon>Agaricomycotina</taxon>
        <taxon>Agaricomycetes</taxon>
        <taxon>Agaricomycetidae</taxon>
        <taxon>Agaricales</taxon>
        <taxon>Marasmiineae</taxon>
        <taxon>Physalacriaceae</taxon>
        <taxon>Armillaria</taxon>
    </lineage>
</organism>
<gene>
    <name evidence="8" type="ORF">EDD18DRAFT_1166847</name>
</gene>